<dbReference type="OrthoDB" id="421154at2759"/>
<feature type="region of interest" description="Disordered" evidence="1">
    <location>
        <begin position="259"/>
        <end position="319"/>
    </location>
</feature>
<feature type="compositionally biased region" description="Basic and acidic residues" evidence="1">
    <location>
        <begin position="173"/>
        <end position="195"/>
    </location>
</feature>
<dbReference type="InterPro" id="IPR011990">
    <property type="entry name" value="TPR-like_helical_dom_sf"/>
</dbReference>
<dbReference type="InterPro" id="IPR028061">
    <property type="entry name" value="Fis1_TPR_C"/>
</dbReference>
<dbReference type="GO" id="GO:0000422">
    <property type="term" value="P:autophagy of mitochondrion"/>
    <property type="evidence" value="ECO:0007669"/>
    <property type="project" value="TreeGrafter"/>
</dbReference>
<sequence>MLTAKVTSLARQQNKQQLCYSYSRPGHIARFCIRKYSSRTNQSPEYREMILSFRYGQNSHPSNYPNVLPPPPDQFLCPSYPDFESIQQQLVLTLIKEEVYQQPVTNITKKAFSGFEETLQSDIEHTCARNQEKTDISAELVLTEERDRTLKAEISVREREASPLLKSGCSAENRSENKRDQESHSIFERGHDFDTGRGNFGSSSSLRDSYPSLGSPSISDDVEIWNKHIEGKTIERAKKCRAEEVKHCEQNRRFDHKNSKSFEKCNKANDMDIDNANKSQRNSESRVDKYPNRNNRRRDSNIGDRSPSQHTQFPFSRPFRQNVPLRFQEQQIEFCRQKSQRTDYNRALKLLSKFLSIEPTNRQAQELQKYVKEKMRHEGLMGMAIVGGAALAIGSVVGIGMALARKN</sequence>
<feature type="compositionally biased region" description="Basic and acidic residues" evidence="1">
    <location>
        <begin position="281"/>
        <end position="302"/>
    </location>
</feature>
<keyword evidence="4" id="KW-1185">Reference proteome</keyword>
<dbReference type="AlphaFoldDB" id="A0A4Y2SEA0"/>
<comment type="caution">
    <text evidence="3">The sequence shown here is derived from an EMBL/GenBank/DDBJ whole genome shotgun (WGS) entry which is preliminary data.</text>
</comment>
<keyword evidence="2" id="KW-0472">Membrane</keyword>
<evidence type="ECO:0000313" key="3">
    <source>
        <dbReference type="EMBL" id="GBN85649.1"/>
    </source>
</evidence>
<dbReference type="PANTHER" id="PTHR13247:SF0">
    <property type="entry name" value="MITOCHONDRIAL FISSION 1 PROTEIN"/>
    <property type="match status" value="1"/>
</dbReference>
<dbReference type="GO" id="GO:0005741">
    <property type="term" value="C:mitochondrial outer membrane"/>
    <property type="evidence" value="ECO:0007669"/>
    <property type="project" value="TreeGrafter"/>
</dbReference>
<dbReference type="GO" id="GO:0016559">
    <property type="term" value="P:peroxisome fission"/>
    <property type="evidence" value="ECO:0007669"/>
    <property type="project" value="TreeGrafter"/>
</dbReference>
<dbReference type="GO" id="GO:0005778">
    <property type="term" value="C:peroxisomal membrane"/>
    <property type="evidence" value="ECO:0007669"/>
    <property type="project" value="TreeGrafter"/>
</dbReference>
<keyword evidence="2" id="KW-1133">Transmembrane helix</keyword>
<proteinExistence type="predicted"/>
<evidence type="ECO:0000313" key="4">
    <source>
        <dbReference type="Proteomes" id="UP000499080"/>
    </source>
</evidence>
<keyword evidence="2" id="KW-0812">Transmembrane</keyword>
<dbReference type="Proteomes" id="UP000499080">
    <property type="component" value="Unassembled WGS sequence"/>
</dbReference>
<protein>
    <submittedName>
        <fullName evidence="3">Uncharacterized protein</fullName>
    </submittedName>
</protein>
<feature type="compositionally biased region" description="Basic and acidic residues" evidence="1">
    <location>
        <begin position="259"/>
        <end position="270"/>
    </location>
</feature>
<organism evidence="3 4">
    <name type="scientific">Araneus ventricosus</name>
    <name type="common">Orbweaver spider</name>
    <name type="synonym">Epeira ventricosa</name>
    <dbReference type="NCBI Taxonomy" id="182803"/>
    <lineage>
        <taxon>Eukaryota</taxon>
        <taxon>Metazoa</taxon>
        <taxon>Ecdysozoa</taxon>
        <taxon>Arthropoda</taxon>
        <taxon>Chelicerata</taxon>
        <taxon>Arachnida</taxon>
        <taxon>Araneae</taxon>
        <taxon>Araneomorphae</taxon>
        <taxon>Entelegynae</taxon>
        <taxon>Araneoidea</taxon>
        <taxon>Araneidae</taxon>
        <taxon>Araneus</taxon>
    </lineage>
</organism>
<name>A0A4Y2SEA0_ARAVE</name>
<gene>
    <name evidence="3" type="ORF">AVEN_31678_1</name>
</gene>
<dbReference type="InterPro" id="IPR016543">
    <property type="entry name" value="Fis1"/>
</dbReference>
<evidence type="ECO:0000256" key="1">
    <source>
        <dbReference type="SAM" id="MobiDB-lite"/>
    </source>
</evidence>
<dbReference type="Pfam" id="PF14853">
    <property type="entry name" value="Fis1_TPR_C"/>
    <property type="match status" value="1"/>
</dbReference>
<dbReference type="GO" id="GO:0043653">
    <property type="term" value="P:mitochondrial fragmentation involved in apoptotic process"/>
    <property type="evidence" value="ECO:0007669"/>
    <property type="project" value="TreeGrafter"/>
</dbReference>
<dbReference type="EMBL" id="BGPR01020873">
    <property type="protein sequence ID" value="GBN85649.1"/>
    <property type="molecule type" value="Genomic_DNA"/>
</dbReference>
<evidence type="ECO:0000256" key="2">
    <source>
        <dbReference type="SAM" id="Phobius"/>
    </source>
</evidence>
<accession>A0A4Y2SEA0</accession>
<dbReference type="Gene3D" id="1.25.40.10">
    <property type="entry name" value="Tetratricopeptide repeat domain"/>
    <property type="match status" value="1"/>
</dbReference>
<feature type="compositionally biased region" description="Low complexity" evidence="1">
    <location>
        <begin position="201"/>
        <end position="215"/>
    </location>
</feature>
<reference evidence="3 4" key="1">
    <citation type="journal article" date="2019" name="Sci. Rep.">
        <title>Orb-weaving spider Araneus ventricosus genome elucidates the spidroin gene catalogue.</title>
        <authorList>
            <person name="Kono N."/>
            <person name="Nakamura H."/>
            <person name="Ohtoshi R."/>
            <person name="Moran D.A.P."/>
            <person name="Shinohara A."/>
            <person name="Yoshida Y."/>
            <person name="Fujiwara M."/>
            <person name="Mori M."/>
            <person name="Tomita M."/>
            <person name="Arakawa K."/>
        </authorList>
    </citation>
    <scope>NUCLEOTIDE SEQUENCE [LARGE SCALE GENOMIC DNA]</scope>
</reference>
<dbReference type="GO" id="GO:0000266">
    <property type="term" value="P:mitochondrial fission"/>
    <property type="evidence" value="ECO:0007669"/>
    <property type="project" value="InterPro"/>
</dbReference>
<feature type="region of interest" description="Disordered" evidence="1">
    <location>
        <begin position="165"/>
        <end position="219"/>
    </location>
</feature>
<dbReference type="PANTHER" id="PTHR13247">
    <property type="entry name" value="TETRATRICOPEPTIDE REPEAT PROTEIN 11 TPR REPEAT PROTEIN 11"/>
    <property type="match status" value="1"/>
</dbReference>
<dbReference type="SUPFAM" id="SSF48452">
    <property type="entry name" value="TPR-like"/>
    <property type="match status" value="1"/>
</dbReference>
<feature type="transmembrane region" description="Helical" evidence="2">
    <location>
        <begin position="380"/>
        <end position="404"/>
    </location>
</feature>